<feature type="region of interest" description="Disordered" evidence="1">
    <location>
        <begin position="1"/>
        <end position="88"/>
    </location>
</feature>
<feature type="compositionally biased region" description="Low complexity" evidence="1">
    <location>
        <begin position="150"/>
        <end position="170"/>
    </location>
</feature>
<name>A0A2N5V4T0_9BASI</name>
<sequence length="204" mass="22863">MSDKHKKQTSNPNPSTPEIPTQLSLSSPSVPNQTGKSTKERIDEQIGTRKDALAIPFLTSPPASSHDGTKIPTPPKSSTTQPSLSLPPKFHYTPYTTYYDLRQPSVQPHPILSPYHHPATTASTIPPYPQHSHMNPPMPDFHYQAPPHQPFSTPHHPSSTFSHETTTPRPQQHHHHQYTRPDPREEQLDRANAALRTMTVVTLL</sequence>
<feature type="compositionally biased region" description="Polar residues" evidence="1">
    <location>
        <begin position="9"/>
        <end position="36"/>
    </location>
</feature>
<evidence type="ECO:0000313" key="2">
    <source>
        <dbReference type="EMBL" id="PLW45002.1"/>
    </source>
</evidence>
<reference evidence="2 3" key="1">
    <citation type="submission" date="2017-11" db="EMBL/GenBank/DDBJ databases">
        <title>De novo assembly and phasing of dikaryotic genomes from two isolates of Puccinia coronata f. sp. avenae, the causal agent of oat crown rust.</title>
        <authorList>
            <person name="Miller M.E."/>
            <person name="Zhang Y."/>
            <person name="Omidvar V."/>
            <person name="Sperschneider J."/>
            <person name="Schwessinger B."/>
            <person name="Raley C."/>
            <person name="Palmer J.M."/>
            <person name="Garnica D."/>
            <person name="Upadhyaya N."/>
            <person name="Rathjen J."/>
            <person name="Taylor J.M."/>
            <person name="Park R.F."/>
            <person name="Dodds P.N."/>
            <person name="Hirsch C.D."/>
            <person name="Kianian S.F."/>
            <person name="Figueroa M."/>
        </authorList>
    </citation>
    <scope>NUCLEOTIDE SEQUENCE [LARGE SCALE GENOMIC DNA]</scope>
    <source>
        <strain evidence="2">12SD80</strain>
    </source>
</reference>
<accession>A0A2N5V4T0</accession>
<dbReference type="AlphaFoldDB" id="A0A2N5V4T0"/>
<feature type="compositionally biased region" description="Basic and acidic residues" evidence="1">
    <location>
        <begin position="37"/>
        <end position="52"/>
    </location>
</feature>
<evidence type="ECO:0000256" key="1">
    <source>
        <dbReference type="SAM" id="MobiDB-lite"/>
    </source>
</evidence>
<comment type="caution">
    <text evidence="2">The sequence shown here is derived from an EMBL/GenBank/DDBJ whole genome shotgun (WGS) entry which is preliminary data.</text>
</comment>
<gene>
    <name evidence="2" type="ORF">PCASD_06950</name>
</gene>
<protein>
    <submittedName>
        <fullName evidence="2">Uncharacterized protein</fullName>
    </submittedName>
</protein>
<feature type="region of interest" description="Disordered" evidence="1">
    <location>
        <begin position="146"/>
        <end position="185"/>
    </location>
</feature>
<organism evidence="2 3">
    <name type="scientific">Puccinia coronata f. sp. avenae</name>
    <dbReference type="NCBI Taxonomy" id="200324"/>
    <lineage>
        <taxon>Eukaryota</taxon>
        <taxon>Fungi</taxon>
        <taxon>Dikarya</taxon>
        <taxon>Basidiomycota</taxon>
        <taxon>Pucciniomycotina</taxon>
        <taxon>Pucciniomycetes</taxon>
        <taxon>Pucciniales</taxon>
        <taxon>Pucciniaceae</taxon>
        <taxon>Puccinia</taxon>
    </lineage>
</organism>
<proteinExistence type="predicted"/>
<evidence type="ECO:0000313" key="3">
    <source>
        <dbReference type="Proteomes" id="UP000235392"/>
    </source>
</evidence>
<dbReference type="EMBL" id="PGCI01000052">
    <property type="protein sequence ID" value="PLW45002.1"/>
    <property type="molecule type" value="Genomic_DNA"/>
</dbReference>
<dbReference type="Proteomes" id="UP000235392">
    <property type="component" value="Unassembled WGS sequence"/>
</dbReference>
<feature type="compositionally biased region" description="Low complexity" evidence="1">
    <location>
        <begin position="76"/>
        <end position="88"/>
    </location>
</feature>